<keyword evidence="2" id="KW-1185">Reference proteome</keyword>
<dbReference type="AlphaFoldDB" id="A0A285L1F9"/>
<proteinExistence type="predicted"/>
<reference evidence="1 2" key="1">
    <citation type="submission" date="2017-09" db="EMBL/GenBank/DDBJ databases">
        <authorList>
            <person name="Ehlers B."/>
            <person name="Leendertz F.H."/>
        </authorList>
    </citation>
    <scope>NUCLEOTIDE SEQUENCE [LARGE SCALE GENOMIC DNA]</scope>
    <source>
        <strain evidence="1 2">DSM 45537</strain>
    </source>
</reference>
<organism evidence="1 2">
    <name type="scientific">Nocardia amikacinitolerans</name>
    <dbReference type="NCBI Taxonomy" id="756689"/>
    <lineage>
        <taxon>Bacteria</taxon>
        <taxon>Bacillati</taxon>
        <taxon>Actinomycetota</taxon>
        <taxon>Actinomycetes</taxon>
        <taxon>Mycobacteriales</taxon>
        <taxon>Nocardiaceae</taxon>
        <taxon>Nocardia</taxon>
    </lineage>
</organism>
<dbReference type="RefSeq" id="WP_218841079.1">
    <property type="nucleotide sequence ID" value="NZ_JAMTCU010000015.1"/>
</dbReference>
<dbReference type="Proteomes" id="UP000219565">
    <property type="component" value="Unassembled WGS sequence"/>
</dbReference>
<protein>
    <submittedName>
        <fullName evidence="1">Uncharacterized protein</fullName>
    </submittedName>
</protein>
<evidence type="ECO:0000313" key="1">
    <source>
        <dbReference type="EMBL" id="SNY78333.1"/>
    </source>
</evidence>
<sequence>MTVEGFQLIGQRPMVEAMPAWAPRFPQFDLVFGYSDLGHTFLVNSQSGECAVLHPYRAAAKGYGAFADPAEFADRVLREQGFADHVLRTEHVARIRDLLGPLAPEQVYIATPYPFLGGSEAPDTYDTGELWTFLELVAQAQQLR</sequence>
<name>A0A285L1F9_9NOCA</name>
<gene>
    <name evidence="1" type="ORF">SAMN04244553_1244</name>
</gene>
<dbReference type="EMBL" id="OBEG01000001">
    <property type="protein sequence ID" value="SNY78333.1"/>
    <property type="molecule type" value="Genomic_DNA"/>
</dbReference>
<accession>A0A285L1F9</accession>
<evidence type="ECO:0000313" key="2">
    <source>
        <dbReference type="Proteomes" id="UP000219565"/>
    </source>
</evidence>
<dbReference type="STRING" id="1379680.GCA_001612615_02315"/>